<dbReference type="Pfam" id="PF00583">
    <property type="entry name" value="Acetyltransf_1"/>
    <property type="match status" value="1"/>
</dbReference>
<dbReference type="NCBIfam" id="NF002959">
    <property type="entry name" value="PRK03624.1"/>
    <property type="match status" value="1"/>
</dbReference>
<evidence type="ECO:0000256" key="2">
    <source>
        <dbReference type="ARBA" id="ARBA00023315"/>
    </source>
</evidence>
<dbReference type="CDD" id="cd04301">
    <property type="entry name" value="NAT_SF"/>
    <property type="match status" value="1"/>
</dbReference>
<protein>
    <submittedName>
        <fullName evidence="4">Ribosomal protein S18 acetylase RimI</fullName>
    </submittedName>
</protein>
<dbReference type="InterPro" id="IPR000182">
    <property type="entry name" value="GNAT_dom"/>
</dbReference>
<accession>A0A1H4LK95</accession>
<reference evidence="5" key="1">
    <citation type="submission" date="2016-10" db="EMBL/GenBank/DDBJ databases">
        <authorList>
            <person name="Varghese N."/>
            <person name="Submissions S."/>
        </authorList>
    </citation>
    <scope>NUCLEOTIDE SEQUENCE [LARGE SCALE GENOMIC DNA]</scope>
    <source>
        <strain evidence="5">DSM 9751</strain>
    </source>
</reference>
<dbReference type="PROSITE" id="PS51186">
    <property type="entry name" value="GNAT"/>
    <property type="match status" value="1"/>
</dbReference>
<dbReference type="EMBL" id="FNTJ01000001">
    <property type="protein sequence ID" value="SEB71209.1"/>
    <property type="molecule type" value="Genomic_DNA"/>
</dbReference>
<name>A0A1H4LK95_9PSED</name>
<keyword evidence="2" id="KW-0012">Acyltransferase</keyword>
<dbReference type="SUPFAM" id="SSF55729">
    <property type="entry name" value="Acyl-CoA N-acyltransferases (Nat)"/>
    <property type="match status" value="1"/>
</dbReference>
<feature type="domain" description="N-acetyltransferase" evidence="3">
    <location>
        <begin position="3"/>
        <end position="143"/>
    </location>
</feature>
<gene>
    <name evidence="4" type="ORF">SAMN05216178_1959</name>
</gene>
<keyword evidence="4" id="KW-0687">Ribonucleoprotein</keyword>
<evidence type="ECO:0000313" key="5">
    <source>
        <dbReference type="Proteomes" id="UP000198982"/>
    </source>
</evidence>
<organism evidence="4 5">
    <name type="scientific">Pseudomonas saponiphila</name>
    <dbReference type="NCBI Taxonomy" id="556534"/>
    <lineage>
        <taxon>Bacteria</taxon>
        <taxon>Pseudomonadati</taxon>
        <taxon>Pseudomonadota</taxon>
        <taxon>Gammaproteobacteria</taxon>
        <taxon>Pseudomonadales</taxon>
        <taxon>Pseudomonadaceae</taxon>
        <taxon>Pseudomonas</taxon>
    </lineage>
</organism>
<dbReference type="RefSeq" id="WP_092312652.1">
    <property type="nucleotide sequence ID" value="NZ_FNTJ01000001.1"/>
</dbReference>
<keyword evidence="1" id="KW-0808">Transferase</keyword>
<dbReference type="AlphaFoldDB" id="A0A1H4LK95"/>
<keyword evidence="5" id="KW-1185">Reference proteome</keyword>
<dbReference type="InterPro" id="IPR050832">
    <property type="entry name" value="Bact_Acetyltransf"/>
</dbReference>
<proteinExistence type="predicted"/>
<dbReference type="Proteomes" id="UP000198982">
    <property type="component" value="Unassembled WGS sequence"/>
</dbReference>
<dbReference type="GO" id="GO:0016747">
    <property type="term" value="F:acyltransferase activity, transferring groups other than amino-acyl groups"/>
    <property type="evidence" value="ECO:0007669"/>
    <property type="project" value="InterPro"/>
</dbReference>
<dbReference type="Gene3D" id="3.40.630.30">
    <property type="match status" value="1"/>
</dbReference>
<keyword evidence="4" id="KW-0689">Ribosomal protein</keyword>
<evidence type="ECO:0000313" key="4">
    <source>
        <dbReference type="EMBL" id="SEB71209.1"/>
    </source>
</evidence>
<dbReference type="GO" id="GO:0005840">
    <property type="term" value="C:ribosome"/>
    <property type="evidence" value="ECO:0007669"/>
    <property type="project" value="UniProtKB-KW"/>
</dbReference>
<sequence>MIQLVEYCNTRHRQPVIELWQRVFGYATAHNAPELAIERKLAVDDGLFFVALASGQVVGTLMAGYDGHRGWLYSLAVDPQQRRLGTGRALVHHGEQALQARGCLKINLQILSSNAAVQGFYQALGYQVEPRISMGKVLSANVPEHLRT</sequence>
<evidence type="ECO:0000259" key="3">
    <source>
        <dbReference type="PROSITE" id="PS51186"/>
    </source>
</evidence>
<evidence type="ECO:0000256" key="1">
    <source>
        <dbReference type="ARBA" id="ARBA00022679"/>
    </source>
</evidence>
<dbReference type="PANTHER" id="PTHR43877">
    <property type="entry name" value="AMINOALKYLPHOSPHONATE N-ACETYLTRANSFERASE-RELATED-RELATED"/>
    <property type="match status" value="1"/>
</dbReference>
<dbReference type="InterPro" id="IPR016181">
    <property type="entry name" value="Acyl_CoA_acyltransferase"/>
</dbReference>